<feature type="domain" description="BTB" evidence="1">
    <location>
        <begin position="38"/>
        <end position="102"/>
    </location>
</feature>
<sequence>MHQNCADKPLEVNPENASREITWYRRELNKSPPVNDTTDCTFIINGEEIRVHKGILIWHSPVFKKMFSGEMASDTIGISDIAVEDFTQMLEFLYRKTVVIKSVLHAWSLFYIAHKYLLDCFASSCTRFIEENLDITNLMLSYEYAEMYGHVQLQKVCLEDIESYIRGIFLEDYDYHMKPTSLATILKRQVLNVLNNNELILGVLNWAVTECDLKNISLSPENIVGLLESLQVFEYLTNLDFNTDSSENDLIANCSRLIKLKSTKPYRKYSQKRSSFHCKCRDTYKIATRVELRERVYLYSHINVNRDTLLYGLVLVTEDRPINDMNNEYKGEISVHISEYQNPVIICETRFCDIMRYEDLVYVPLSNVIYLESDKIYTIRVEYKNFDRWYSGNKLGSVVCNYMSSKLVDKKKKTIFLFRELTGSVLKGLSFYPV</sequence>
<dbReference type="EMBL" id="KQ971342">
    <property type="protein sequence ID" value="EFA03023.2"/>
    <property type="molecule type" value="Genomic_DNA"/>
</dbReference>
<dbReference type="OrthoDB" id="624345at2759"/>
<evidence type="ECO:0000313" key="3">
    <source>
        <dbReference type="Proteomes" id="UP000007266"/>
    </source>
</evidence>
<reference evidence="2 3" key="2">
    <citation type="journal article" date="2010" name="Nucleic Acids Res.">
        <title>BeetleBase in 2010: revisions to provide comprehensive genomic information for Tribolium castaneum.</title>
        <authorList>
            <person name="Kim H.S."/>
            <person name="Murphy T."/>
            <person name="Xia J."/>
            <person name="Caragea D."/>
            <person name="Park Y."/>
            <person name="Beeman R.W."/>
            <person name="Lorenzen M.D."/>
            <person name="Butcher S."/>
            <person name="Manak J.R."/>
            <person name="Brown S.J."/>
        </authorList>
    </citation>
    <scope>GENOME REANNOTATION</scope>
    <source>
        <strain evidence="2 3">Georgia GA2</strain>
    </source>
</reference>
<dbReference type="InterPro" id="IPR000210">
    <property type="entry name" value="BTB/POZ_dom"/>
</dbReference>
<dbReference type="OMA" id="VIICETR"/>
<reference evidence="2 3" key="1">
    <citation type="journal article" date="2008" name="Nature">
        <title>The genome of the model beetle and pest Tribolium castaneum.</title>
        <authorList>
            <consortium name="Tribolium Genome Sequencing Consortium"/>
            <person name="Richards S."/>
            <person name="Gibbs R.A."/>
            <person name="Weinstock G.M."/>
            <person name="Brown S.J."/>
            <person name="Denell R."/>
            <person name="Beeman R.W."/>
            <person name="Gibbs R."/>
            <person name="Beeman R.W."/>
            <person name="Brown S.J."/>
            <person name="Bucher G."/>
            <person name="Friedrich M."/>
            <person name="Grimmelikhuijzen C.J."/>
            <person name="Klingler M."/>
            <person name="Lorenzen M."/>
            <person name="Richards S."/>
            <person name="Roth S."/>
            <person name="Schroder R."/>
            <person name="Tautz D."/>
            <person name="Zdobnov E.M."/>
            <person name="Muzny D."/>
            <person name="Gibbs R.A."/>
            <person name="Weinstock G.M."/>
            <person name="Attaway T."/>
            <person name="Bell S."/>
            <person name="Buhay C.J."/>
            <person name="Chandrabose M.N."/>
            <person name="Chavez D."/>
            <person name="Clerk-Blankenburg K.P."/>
            <person name="Cree A."/>
            <person name="Dao M."/>
            <person name="Davis C."/>
            <person name="Chacko J."/>
            <person name="Dinh H."/>
            <person name="Dugan-Rocha S."/>
            <person name="Fowler G."/>
            <person name="Garner T.T."/>
            <person name="Garnes J."/>
            <person name="Gnirke A."/>
            <person name="Hawes A."/>
            <person name="Hernandez J."/>
            <person name="Hines S."/>
            <person name="Holder M."/>
            <person name="Hume J."/>
            <person name="Jhangiani S.N."/>
            <person name="Joshi V."/>
            <person name="Khan Z.M."/>
            <person name="Jackson L."/>
            <person name="Kovar C."/>
            <person name="Kowis A."/>
            <person name="Lee S."/>
            <person name="Lewis L.R."/>
            <person name="Margolis J."/>
            <person name="Morgan M."/>
            <person name="Nazareth L.V."/>
            <person name="Nguyen N."/>
            <person name="Okwuonu G."/>
            <person name="Parker D."/>
            <person name="Richards S."/>
            <person name="Ruiz S.J."/>
            <person name="Santibanez J."/>
            <person name="Savard J."/>
            <person name="Scherer S.E."/>
            <person name="Schneider B."/>
            <person name="Sodergren E."/>
            <person name="Tautz D."/>
            <person name="Vattahil S."/>
            <person name="Villasana D."/>
            <person name="White C.S."/>
            <person name="Wright R."/>
            <person name="Park Y."/>
            <person name="Beeman R.W."/>
            <person name="Lord J."/>
            <person name="Oppert B."/>
            <person name="Lorenzen M."/>
            <person name="Brown S."/>
            <person name="Wang L."/>
            <person name="Savard J."/>
            <person name="Tautz D."/>
            <person name="Richards S."/>
            <person name="Weinstock G."/>
            <person name="Gibbs R.A."/>
            <person name="Liu Y."/>
            <person name="Worley K."/>
            <person name="Weinstock G."/>
            <person name="Elsik C.G."/>
            <person name="Reese J.T."/>
            <person name="Elhaik E."/>
            <person name="Landan G."/>
            <person name="Graur D."/>
            <person name="Arensburger P."/>
            <person name="Atkinson P."/>
            <person name="Beeman R.W."/>
            <person name="Beidler J."/>
            <person name="Brown S.J."/>
            <person name="Demuth J.P."/>
            <person name="Drury D.W."/>
            <person name="Du Y.Z."/>
            <person name="Fujiwara H."/>
            <person name="Lorenzen M."/>
            <person name="Maselli V."/>
            <person name="Osanai M."/>
            <person name="Park Y."/>
            <person name="Robertson H.M."/>
            <person name="Tu Z."/>
            <person name="Wang J.J."/>
            <person name="Wang S."/>
            <person name="Richards S."/>
            <person name="Song H."/>
            <person name="Zhang L."/>
            <person name="Sodergren E."/>
            <person name="Werner D."/>
            <person name="Stanke M."/>
            <person name="Morgenstern B."/>
            <person name="Solovyev V."/>
            <person name="Kosarev P."/>
            <person name="Brown G."/>
            <person name="Chen H.C."/>
            <person name="Ermolaeva O."/>
            <person name="Hlavina W."/>
            <person name="Kapustin Y."/>
            <person name="Kiryutin B."/>
            <person name="Kitts P."/>
            <person name="Maglott D."/>
            <person name="Pruitt K."/>
            <person name="Sapojnikov V."/>
            <person name="Souvorov A."/>
            <person name="Mackey A.J."/>
            <person name="Waterhouse R.M."/>
            <person name="Wyder S."/>
            <person name="Zdobnov E.M."/>
            <person name="Zdobnov E.M."/>
            <person name="Wyder S."/>
            <person name="Kriventseva E.V."/>
            <person name="Kadowaki T."/>
            <person name="Bork P."/>
            <person name="Aranda M."/>
            <person name="Bao R."/>
            <person name="Beermann A."/>
            <person name="Berns N."/>
            <person name="Bolognesi R."/>
            <person name="Bonneton F."/>
            <person name="Bopp D."/>
            <person name="Brown S.J."/>
            <person name="Bucher G."/>
            <person name="Butts T."/>
            <person name="Chaumot A."/>
            <person name="Denell R.E."/>
            <person name="Ferrier D.E."/>
            <person name="Friedrich M."/>
            <person name="Gordon C.M."/>
            <person name="Jindra M."/>
            <person name="Klingler M."/>
            <person name="Lan Q."/>
            <person name="Lattorff H.M."/>
            <person name="Laudet V."/>
            <person name="von Levetsow C."/>
            <person name="Liu Z."/>
            <person name="Lutz R."/>
            <person name="Lynch J.A."/>
            <person name="da Fonseca R.N."/>
            <person name="Posnien N."/>
            <person name="Reuter R."/>
            <person name="Roth S."/>
            <person name="Savard J."/>
            <person name="Schinko J.B."/>
            <person name="Schmitt C."/>
            <person name="Schoppmeier M."/>
            <person name="Schroder R."/>
            <person name="Shippy T.D."/>
            <person name="Simonnet F."/>
            <person name="Marques-Souza H."/>
            <person name="Tautz D."/>
            <person name="Tomoyasu Y."/>
            <person name="Trauner J."/>
            <person name="Van der Zee M."/>
            <person name="Vervoort M."/>
            <person name="Wittkopp N."/>
            <person name="Wimmer E.A."/>
            <person name="Yang X."/>
            <person name="Jones A.K."/>
            <person name="Sattelle D.B."/>
            <person name="Ebert P.R."/>
            <person name="Nelson D."/>
            <person name="Scott J.G."/>
            <person name="Beeman R.W."/>
            <person name="Muthukrishnan S."/>
            <person name="Kramer K.J."/>
            <person name="Arakane Y."/>
            <person name="Beeman R.W."/>
            <person name="Zhu Q."/>
            <person name="Hogenkamp D."/>
            <person name="Dixit R."/>
            <person name="Oppert B."/>
            <person name="Jiang H."/>
            <person name="Zou Z."/>
            <person name="Marshall J."/>
            <person name="Elpidina E."/>
            <person name="Vinokurov K."/>
            <person name="Oppert C."/>
            <person name="Zou Z."/>
            <person name="Evans J."/>
            <person name="Lu Z."/>
            <person name="Zhao P."/>
            <person name="Sumathipala N."/>
            <person name="Altincicek B."/>
            <person name="Vilcinskas A."/>
            <person name="Williams M."/>
            <person name="Hultmark D."/>
            <person name="Hetru C."/>
            <person name="Jiang H."/>
            <person name="Grimmelikhuijzen C.J."/>
            <person name="Hauser F."/>
            <person name="Cazzamali G."/>
            <person name="Williamson M."/>
            <person name="Park Y."/>
            <person name="Li B."/>
            <person name="Tanaka Y."/>
            <person name="Predel R."/>
            <person name="Neupert S."/>
            <person name="Schachtner J."/>
            <person name="Verleyen P."/>
            <person name="Raible F."/>
            <person name="Bork P."/>
            <person name="Friedrich M."/>
            <person name="Walden K.K."/>
            <person name="Robertson H.M."/>
            <person name="Angeli S."/>
            <person name="Foret S."/>
            <person name="Bucher G."/>
            <person name="Schuetz S."/>
            <person name="Maleszka R."/>
            <person name="Wimmer E.A."/>
            <person name="Beeman R.W."/>
            <person name="Lorenzen M."/>
            <person name="Tomoyasu Y."/>
            <person name="Miller S.C."/>
            <person name="Grossmann D."/>
            <person name="Bucher G."/>
        </authorList>
    </citation>
    <scope>NUCLEOTIDE SEQUENCE [LARGE SCALE GENOMIC DNA]</scope>
    <source>
        <strain evidence="2 3">Georgia GA2</strain>
    </source>
</reference>
<dbReference type="PROSITE" id="PS50097">
    <property type="entry name" value="BTB"/>
    <property type="match status" value="1"/>
</dbReference>
<gene>
    <name evidence="2" type="primary">AUGUSTUS-3.0.2_10446</name>
    <name evidence="2" type="ORF">TcasGA2_TC010446</name>
</gene>
<dbReference type="InParanoid" id="D6WKP1"/>
<proteinExistence type="predicted"/>
<keyword evidence="3" id="KW-1185">Reference proteome</keyword>
<dbReference type="HOGENOM" id="CLU_878064_0_0_1"/>
<dbReference type="PANTHER" id="PTHR45774">
    <property type="entry name" value="BTB/POZ DOMAIN-CONTAINING"/>
    <property type="match status" value="1"/>
</dbReference>
<dbReference type="CDD" id="cd18186">
    <property type="entry name" value="BTB_POZ_ZBTB_KLHL-like"/>
    <property type="match status" value="1"/>
</dbReference>
<dbReference type="GO" id="GO:0022008">
    <property type="term" value="P:neurogenesis"/>
    <property type="evidence" value="ECO:0000318"/>
    <property type="project" value="GO_Central"/>
</dbReference>
<dbReference type="Proteomes" id="UP000007266">
    <property type="component" value="Linkage group 5"/>
</dbReference>
<dbReference type="InterPro" id="IPR011333">
    <property type="entry name" value="SKP1/BTB/POZ_sf"/>
</dbReference>
<dbReference type="SMART" id="SM00225">
    <property type="entry name" value="BTB"/>
    <property type="match status" value="1"/>
</dbReference>
<protein>
    <recommendedName>
        <fullName evidence="1">BTB domain-containing protein</fullName>
    </recommendedName>
</protein>
<accession>D6WKP1</accession>
<organism evidence="2 3">
    <name type="scientific">Tribolium castaneum</name>
    <name type="common">Red flour beetle</name>
    <dbReference type="NCBI Taxonomy" id="7070"/>
    <lineage>
        <taxon>Eukaryota</taxon>
        <taxon>Metazoa</taxon>
        <taxon>Ecdysozoa</taxon>
        <taxon>Arthropoda</taxon>
        <taxon>Hexapoda</taxon>
        <taxon>Insecta</taxon>
        <taxon>Pterygota</taxon>
        <taxon>Neoptera</taxon>
        <taxon>Endopterygota</taxon>
        <taxon>Coleoptera</taxon>
        <taxon>Polyphaga</taxon>
        <taxon>Cucujiformia</taxon>
        <taxon>Tenebrionidae</taxon>
        <taxon>Tenebrionidae incertae sedis</taxon>
        <taxon>Tribolium</taxon>
    </lineage>
</organism>
<evidence type="ECO:0000259" key="1">
    <source>
        <dbReference type="PROSITE" id="PS50097"/>
    </source>
</evidence>
<name>D6WKP1_TRICA</name>
<dbReference type="GO" id="GO:0005829">
    <property type="term" value="C:cytosol"/>
    <property type="evidence" value="ECO:0000318"/>
    <property type="project" value="GO_Central"/>
</dbReference>
<dbReference type="STRING" id="7070.D6WKP1"/>
<dbReference type="KEGG" id="tca:103314926"/>
<dbReference type="Pfam" id="PF00651">
    <property type="entry name" value="BTB"/>
    <property type="match status" value="1"/>
</dbReference>
<dbReference type="PANTHER" id="PTHR45774:SF4">
    <property type="entry name" value="AXUNDEAD, ISOFORM F"/>
    <property type="match status" value="1"/>
</dbReference>
<dbReference type="AlphaFoldDB" id="D6WKP1"/>
<dbReference type="eggNOG" id="KOG2075">
    <property type="taxonomic scope" value="Eukaryota"/>
</dbReference>
<dbReference type="SUPFAM" id="SSF54695">
    <property type="entry name" value="POZ domain"/>
    <property type="match status" value="1"/>
</dbReference>
<dbReference type="Gene3D" id="3.30.710.10">
    <property type="entry name" value="Potassium Channel Kv1.1, Chain A"/>
    <property type="match status" value="1"/>
</dbReference>
<evidence type="ECO:0000313" key="2">
    <source>
        <dbReference type="EMBL" id="EFA03023.2"/>
    </source>
</evidence>